<protein>
    <submittedName>
        <fullName evidence="2">DUF397 domain-containing protein</fullName>
    </submittedName>
</protein>
<keyword evidence="3" id="KW-1185">Reference proteome</keyword>
<dbReference type="Proteomes" id="UP000477722">
    <property type="component" value="Unassembled WGS sequence"/>
</dbReference>
<dbReference type="AlphaFoldDB" id="A0A6G4WTE6"/>
<gene>
    <name evidence="2" type="ORF">G5C65_07885</name>
</gene>
<proteinExistence type="predicted"/>
<feature type="domain" description="DUF397" evidence="1">
    <location>
        <begin position="11"/>
        <end position="64"/>
    </location>
</feature>
<sequence length="72" mass="7980">MNLDRPELKNADWFKSSASSANGGCLEIAFLSEGNVAIRDTEDLGNPPFVVSRHVWECWLDGAKNGEFDHLT</sequence>
<organism evidence="2 3">
    <name type="scientific">Streptomyces boncukensis</name>
    <dbReference type="NCBI Taxonomy" id="2711219"/>
    <lineage>
        <taxon>Bacteria</taxon>
        <taxon>Bacillati</taxon>
        <taxon>Actinomycetota</taxon>
        <taxon>Actinomycetes</taxon>
        <taxon>Kitasatosporales</taxon>
        <taxon>Streptomycetaceae</taxon>
        <taxon>Streptomyces</taxon>
    </lineage>
</organism>
<evidence type="ECO:0000313" key="3">
    <source>
        <dbReference type="Proteomes" id="UP000477722"/>
    </source>
</evidence>
<dbReference type="InterPro" id="IPR007278">
    <property type="entry name" value="DUF397"/>
</dbReference>
<evidence type="ECO:0000313" key="2">
    <source>
        <dbReference type="EMBL" id="NGO68273.1"/>
    </source>
</evidence>
<dbReference type="EMBL" id="JAAKZZ010000051">
    <property type="protein sequence ID" value="NGO68273.1"/>
    <property type="molecule type" value="Genomic_DNA"/>
</dbReference>
<reference evidence="2 3" key="1">
    <citation type="submission" date="2020-02" db="EMBL/GenBank/DDBJ databases">
        <title>Whole-genome analyses of novel actinobacteria.</title>
        <authorList>
            <person name="Sahin N."/>
            <person name="Tatar D."/>
        </authorList>
    </citation>
    <scope>NUCLEOTIDE SEQUENCE [LARGE SCALE GENOMIC DNA]</scope>
    <source>
        <strain evidence="2 3">SB3404</strain>
    </source>
</reference>
<name>A0A6G4WTE6_9ACTN</name>
<evidence type="ECO:0000259" key="1">
    <source>
        <dbReference type="Pfam" id="PF04149"/>
    </source>
</evidence>
<comment type="caution">
    <text evidence="2">The sequence shown here is derived from an EMBL/GenBank/DDBJ whole genome shotgun (WGS) entry which is preliminary data.</text>
</comment>
<dbReference type="RefSeq" id="WP_165297927.1">
    <property type="nucleotide sequence ID" value="NZ_JAAKZZ010000051.1"/>
</dbReference>
<accession>A0A6G4WTE6</accession>
<dbReference type="Pfam" id="PF04149">
    <property type="entry name" value="DUF397"/>
    <property type="match status" value="1"/>
</dbReference>